<accession>A0A6N7XRB8</accession>
<keyword evidence="1" id="KW-0812">Transmembrane</keyword>
<dbReference type="Gene3D" id="3.40.190.10">
    <property type="entry name" value="Periplasmic binding protein-like II"/>
    <property type="match status" value="1"/>
</dbReference>
<comment type="caution">
    <text evidence="2">The sequence shown here is derived from an EMBL/GenBank/DDBJ whole genome shotgun (WGS) entry which is preliminary data.</text>
</comment>
<proteinExistence type="predicted"/>
<dbReference type="AlphaFoldDB" id="A0A6N7XRB8"/>
<sequence length="757" mass="89431">MENKRNKIIILSVILLFIIIVGVFFIIKNKDYNSTESNKYDGNETFGENKNDTEKGGESERFYYVENFIGEEEWNGFYNLLRHDDEIVRIIDGEKLYLREFKTEENIYEIPNKEIISGNGYWIYENVFWNVNYDKESEDVIVSSFDKKGNEKDRIALKDFKGHIYDNSYIYVMEMRVTKNYIYILAGTDTQPILQIFTKTGELKNSYKNTMSFDVDYKERCVYTTTSTEDLPVSGFFMIDSANGDEIFQNTSRKLNPIRFSEDGKLIYGFDEKINVFNSNDGEFIKTAFEFGRDSTYLLDDYYIKDFMVGKNDELYFSLQTEERNNEGLELSDIKLFYYLYTKQEGERPMRETSLTITAPYRNDFIEEAIKRYELKYPREHIEYIYTYNNYDAFLENDQEYGVKLTLDIIAGDIGDIVQTGGSGFDYQDILRTDVFMDLTNLIENDKNYEDLNKDVLNAIKINNTIRALPINYIFYQYELNEDLEKQLGLDIDFNNMSWSQVLDIVKIIEEKAPDTHLFTKNMEGRSPWEVFGNDLLIANMPDLINLETKEVDLNQRWFKDLLIKFKECSESKNLVHTDWEYNLLDNLHGSLLALTVNRDHYYGDMLVHFDEYNKTNKSRMIPNFTGERNDNRIGYSMRMYSINNRSDKKENAWKFLSFLLEEDIQFIASRDRTGMPINKKGVYRMIEDATYYLSGSSVDRYNKATIQNSHRIDYLYNMGYLRFDISNPISFYMNGEMTLDEALKKAEKNVIVRLNE</sequence>
<evidence type="ECO:0000313" key="3">
    <source>
        <dbReference type="Proteomes" id="UP000469523"/>
    </source>
</evidence>
<dbReference type="EMBL" id="VUNQ01000003">
    <property type="protein sequence ID" value="MSU00297.1"/>
    <property type="molecule type" value="Genomic_DNA"/>
</dbReference>
<organism evidence="2 3">
    <name type="scientific">Tissierella pigra</name>
    <dbReference type="NCBI Taxonomy" id="2607614"/>
    <lineage>
        <taxon>Bacteria</taxon>
        <taxon>Bacillati</taxon>
        <taxon>Bacillota</taxon>
        <taxon>Tissierellia</taxon>
        <taxon>Tissierellales</taxon>
        <taxon>Tissierellaceae</taxon>
        <taxon>Tissierella</taxon>
    </lineage>
</organism>
<dbReference type="Proteomes" id="UP000469523">
    <property type="component" value="Unassembled WGS sequence"/>
</dbReference>
<reference evidence="2 3" key="1">
    <citation type="submission" date="2019-09" db="EMBL/GenBank/DDBJ databases">
        <title>In-depth cultivation of the pig gut microbiome towards novel bacterial diversity and tailored functional studies.</title>
        <authorList>
            <person name="Wylensek D."/>
            <person name="Hitch T.C.A."/>
            <person name="Clavel T."/>
        </authorList>
    </citation>
    <scope>NUCLEOTIDE SEQUENCE [LARGE SCALE GENOMIC DNA]</scope>
    <source>
        <strain evidence="2 3">WCA3-693-APC-4?</strain>
    </source>
</reference>
<dbReference type="RefSeq" id="WP_154438710.1">
    <property type="nucleotide sequence ID" value="NZ_JAHLPJ010000001.1"/>
</dbReference>
<gene>
    <name evidence="2" type="ORF">FYJ83_02310</name>
</gene>
<evidence type="ECO:0000256" key="1">
    <source>
        <dbReference type="SAM" id="Phobius"/>
    </source>
</evidence>
<name>A0A6N7XRB8_9FIRM</name>
<keyword evidence="1" id="KW-1133">Transmembrane helix</keyword>
<protein>
    <submittedName>
        <fullName evidence="2">Carbohydrate ABC transporter substrate-binding protein</fullName>
    </submittedName>
</protein>
<keyword evidence="1" id="KW-0472">Membrane</keyword>
<dbReference type="SUPFAM" id="SSF53850">
    <property type="entry name" value="Periplasmic binding protein-like II"/>
    <property type="match status" value="1"/>
</dbReference>
<feature type="transmembrane region" description="Helical" evidence="1">
    <location>
        <begin position="7"/>
        <end position="27"/>
    </location>
</feature>
<evidence type="ECO:0000313" key="2">
    <source>
        <dbReference type="EMBL" id="MSU00297.1"/>
    </source>
</evidence>
<keyword evidence="3" id="KW-1185">Reference proteome</keyword>